<protein>
    <submittedName>
        <fullName evidence="4">Uncharacterized protein LOC109704084</fullName>
    </submittedName>
    <submittedName>
        <fullName evidence="5">Uncharacterized protein LOC109708724</fullName>
    </submittedName>
</protein>
<accession>A0A6P5ERI8</accession>
<organism evidence="5">
    <name type="scientific">Ananas comosus</name>
    <name type="common">Pineapple</name>
    <name type="synonym">Ananas ananas</name>
    <dbReference type="NCBI Taxonomy" id="4615"/>
    <lineage>
        <taxon>Eukaryota</taxon>
        <taxon>Viridiplantae</taxon>
        <taxon>Streptophyta</taxon>
        <taxon>Embryophyta</taxon>
        <taxon>Tracheophyta</taxon>
        <taxon>Spermatophyta</taxon>
        <taxon>Magnoliopsida</taxon>
        <taxon>Liliopsida</taxon>
        <taxon>Poales</taxon>
        <taxon>Bromeliaceae</taxon>
        <taxon>Bromelioideae</taxon>
        <taxon>Ananas</taxon>
    </lineage>
</organism>
<dbReference type="OrthoDB" id="669774at2759"/>
<dbReference type="SUPFAM" id="SSF47699">
    <property type="entry name" value="Bifunctional inhibitor/lipid-transfer protein/seed storage 2S albumin"/>
    <property type="match status" value="1"/>
</dbReference>
<dbReference type="InterPro" id="IPR036312">
    <property type="entry name" value="Bifun_inhib/LTP/seed_sf"/>
</dbReference>
<name>A0A6P5ERI8_ANACO</name>
<dbReference type="Pfam" id="PF14368">
    <property type="entry name" value="LTP_2"/>
    <property type="match status" value="1"/>
</dbReference>
<keyword evidence="3" id="KW-1185">Reference proteome</keyword>
<keyword evidence="1" id="KW-0732">Signal</keyword>
<dbReference type="Proteomes" id="UP000515123">
    <property type="component" value="Linkage group 4"/>
</dbReference>
<feature type="domain" description="Bifunctional inhibitor/plant lipid transfer protein/seed storage helical" evidence="2">
    <location>
        <begin position="34"/>
        <end position="125"/>
    </location>
</feature>
<evidence type="ECO:0000313" key="3">
    <source>
        <dbReference type="Proteomes" id="UP000515123"/>
    </source>
</evidence>
<dbReference type="Gene3D" id="1.10.110.10">
    <property type="entry name" value="Plant lipid-transfer and hydrophobic proteins"/>
    <property type="match status" value="1"/>
</dbReference>
<dbReference type="PANTHER" id="PTHR33286:SF1">
    <property type="entry name" value="OS01G0800600 PROTEIN"/>
    <property type="match status" value="1"/>
</dbReference>
<reference evidence="3" key="1">
    <citation type="journal article" date="2015" name="Nat. Genet.">
        <title>The pineapple genome and the evolution of CAM photosynthesis.</title>
        <authorList>
            <person name="Ming R."/>
            <person name="VanBuren R."/>
            <person name="Wai C.M."/>
            <person name="Tang H."/>
            <person name="Schatz M.C."/>
            <person name="Bowers J.E."/>
            <person name="Lyons E."/>
            <person name="Wang M.L."/>
            <person name="Chen J."/>
            <person name="Biggers E."/>
            <person name="Zhang J."/>
            <person name="Huang L."/>
            <person name="Zhang L."/>
            <person name="Miao W."/>
            <person name="Zhang J."/>
            <person name="Ye Z."/>
            <person name="Miao C."/>
            <person name="Lin Z."/>
            <person name="Wang H."/>
            <person name="Zhou H."/>
            <person name="Yim W.C."/>
            <person name="Priest H.D."/>
            <person name="Zheng C."/>
            <person name="Woodhouse M."/>
            <person name="Edger P.P."/>
            <person name="Guyot R."/>
            <person name="Guo H.B."/>
            <person name="Guo H."/>
            <person name="Zheng G."/>
            <person name="Singh R."/>
            <person name="Sharma A."/>
            <person name="Min X."/>
            <person name="Zheng Y."/>
            <person name="Lee H."/>
            <person name="Gurtowski J."/>
            <person name="Sedlazeck F.J."/>
            <person name="Harkess A."/>
            <person name="McKain M.R."/>
            <person name="Liao Z."/>
            <person name="Fang J."/>
            <person name="Liu J."/>
            <person name="Zhang X."/>
            <person name="Zhang Q."/>
            <person name="Hu W."/>
            <person name="Qin Y."/>
            <person name="Wang K."/>
            <person name="Chen L.Y."/>
            <person name="Shirley N."/>
            <person name="Lin Y.R."/>
            <person name="Liu L.Y."/>
            <person name="Hernandez A.G."/>
            <person name="Wright C.L."/>
            <person name="Bulone V."/>
            <person name="Tuskan G.A."/>
            <person name="Heath K."/>
            <person name="Zee F."/>
            <person name="Moore P.H."/>
            <person name="Sunkar R."/>
            <person name="Leebens-Mack J.H."/>
            <person name="Mockler T."/>
            <person name="Bennetzen J.L."/>
            <person name="Freeling M."/>
            <person name="Sankoff D."/>
            <person name="Paterson A.H."/>
            <person name="Zhu X."/>
            <person name="Yang X."/>
            <person name="Smith J.A."/>
            <person name="Cushman J.C."/>
            <person name="Paull R.E."/>
            <person name="Yu Q."/>
        </authorList>
    </citation>
    <scope>NUCLEOTIDE SEQUENCE [LARGE SCALE GENOMIC DNA]</scope>
    <source>
        <strain evidence="3">cv. F153</strain>
    </source>
</reference>
<evidence type="ECO:0000259" key="2">
    <source>
        <dbReference type="Pfam" id="PF14368"/>
    </source>
</evidence>
<dbReference type="GeneID" id="109704084"/>
<dbReference type="InterPro" id="IPR016140">
    <property type="entry name" value="Bifunc_inhib/LTP/seed_store"/>
</dbReference>
<gene>
    <name evidence="5" type="primary">LOC109708724</name>
    <name evidence="4" type="synonym">LOC109704084</name>
</gene>
<dbReference type="AlphaFoldDB" id="A0A6P5ERI8"/>
<dbReference type="RefSeq" id="XP_020080403.1">
    <property type="nucleotide sequence ID" value="XM_020224814.1"/>
</dbReference>
<feature type="signal peptide" evidence="1">
    <location>
        <begin position="1"/>
        <end position="21"/>
    </location>
</feature>
<dbReference type="GeneID" id="109708724"/>
<sequence>MRKVKIECLFLALALVVSVLQLHSHRAAAAAAAAAELSSSYDDPEKSMLCKGDLKNLASSCKKCIKKGTDQHVDPAAPCCRTIQTIDMLCICQSIPPRFEKKIDMAKLAYVAAKCAKPIRSKTKCGSYTVPMI</sequence>
<dbReference type="RefSeq" id="XP_020086132.1">
    <property type="nucleotide sequence ID" value="XM_020230543.1"/>
</dbReference>
<dbReference type="PANTHER" id="PTHR33286">
    <property type="entry name" value="BIFUNCTIONAL INHIBITOR/LIPID-TRANSFER PROTEIN/SEED STORAGE 2S ALBUMIN SUPERFAMILY PROTEIN"/>
    <property type="match status" value="1"/>
</dbReference>
<evidence type="ECO:0000256" key="1">
    <source>
        <dbReference type="SAM" id="SignalP"/>
    </source>
</evidence>
<proteinExistence type="predicted"/>
<evidence type="ECO:0000313" key="5">
    <source>
        <dbReference type="RefSeq" id="XP_020086132.1"/>
    </source>
</evidence>
<feature type="chain" id="PRO_5044647993" evidence="1">
    <location>
        <begin position="22"/>
        <end position="133"/>
    </location>
</feature>
<evidence type="ECO:0000313" key="4">
    <source>
        <dbReference type="RefSeq" id="XP_020080403.1"/>
    </source>
</evidence>
<reference evidence="4 5" key="2">
    <citation type="submission" date="2025-04" db="UniProtKB">
        <authorList>
            <consortium name="RefSeq"/>
        </authorList>
    </citation>
    <scope>IDENTIFICATION</scope>
    <source>
        <tissue evidence="4 5">Leaf</tissue>
    </source>
</reference>